<comment type="pathway">
    <text evidence="2">Amino-acid biosynthesis; L-methionine biosynthesis via de novo pathway; O-acetyl-L-homoserine from L-homoserine: step 1/1.</text>
</comment>
<dbReference type="InterPro" id="IPR008220">
    <property type="entry name" value="HAT_MetX-like"/>
</dbReference>
<dbReference type="PANTHER" id="PTHR32268:SF11">
    <property type="entry name" value="HOMOSERINE O-ACETYLTRANSFERASE"/>
    <property type="match status" value="1"/>
</dbReference>
<comment type="catalytic activity">
    <reaction evidence="2">
        <text>L-homoserine + acetyl-CoA = O-acetyl-L-homoserine + CoA</text>
        <dbReference type="Rhea" id="RHEA:13701"/>
        <dbReference type="ChEBI" id="CHEBI:57287"/>
        <dbReference type="ChEBI" id="CHEBI:57288"/>
        <dbReference type="ChEBI" id="CHEBI:57476"/>
        <dbReference type="ChEBI" id="CHEBI:57716"/>
        <dbReference type="EC" id="2.3.1.31"/>
    </reaction>
</comment>
<keyword evidence="1 2" id="KW-0808">Transferase</keyword>
<sequence>MKQEVFKYSGLFVLESGAVLQNLHLAYTTYGTLSKKGDNIVWIFHALTANSCPHEWWPDMIGQGRVFDPAKHFIICVNMPGSCYGSISPLDVNPSTGTAYYHQFPFFTIRDMVHAYRLLQARLGITKIKVGIGGSTGGQQLMEWAVQDPELFEYIFPIATNAVHSPWGKAFNASQRLAIEADASWQNEADDAGRKGLEVARSIALLSYRTDLAYNKTQSEASDELIEGFKSESYQRYQGSKLSARFNAFSYYALTKSMDSHNLGRGRGSVVAALNSIQAKTLALSMEGDILFPPYEQEFIASHIPEAHVKLILSDYGHDGFLLEFEQLTEAISHFLEKEQVMSNE</sequence>
<feature type="active site" description="Nucleophile" evidence="2">
    <location>
        <position position="135"/>
    </location>
</feature>
<evidence type="ECO:0000256" key="2">
    <source>
        <dbReference type="HAMAP-Rule" id="MF_00296"/>
    </source>
</evidence>
<dbReference type="PANTHER" id="PTHR32268">
    <property type="entry name" value="HOMOSERINE O-ACETYLTRANSFERASE"/>
    <property type="match status" value="1"/>
</dbReference>
<evidence type="ECO:0000313" key="4">
    <source>
        <dbReference type="EMBL" id="WQD39870.1"/>
    </source>
</evidence>
<comment type="similarity">
    <text evidence="2">Belongs to the AB hydrolase superfamily. MetX family.</text>
</comment>
<dbReference type="EMBL" id="CP139960">
    <property type="protein sequence ID" value="WQD39870.1"/>
    <property type="molecule type" value="Genomic_DNA"/>
</dbReference>
<evidence type="ECO:0000256" key="1">
    <source>
        <dbReference type="ARBA" id="ARBA00022679"/>
    </source>
</evidence>
<dbReference type="Pfam" id="PF00561">
    <property type="entry name" value="Abhydrolase_1"/>
    <property type="match status" value="1"/>
</dbReference>
<comment type="function">
    <text evidence="2">Transfers an acetyl group from acetyl-CoA to L-homoserine, forming acetyl-L-homoserine.</text>
</comment>
<keyword evidence="2" id="KW-0028">Amino-acid biosynthesis</keyword>
<comment type="subcellular location">
    <subcellularLocation>
        <location evidence="2">Cytoplasm</location>
    </subcellularLocation>
</comment>
<evidence type="ECO:0000259" key="3">
    <source>
        <dbReference type="Pfam" id="PF00561"/>
    </source>
</evidence>
<feature type="active site" evidence="2">
    <location>
        <position position="318"/>
    </location>
</feature>
<dbReference type="SUPFAM" id="SSF53474">
    <property type="entry name" value="alpha/beta-Hydrolases"/>
    <property type="match status" value="1"/>
</dbReference>
<feature type="binding site" evidence="2">
    <location>
        <position position="201"/>
    </location>
    <ligand>
        <name>substrate</name>
    </ligand>
</feature>
<organism evidence="4 5">
    <name type="scientific">Niabella yanshanensis</name>
    <dbReference type="NCBI Taxonomy" id="577386"/>
    <lineage>
        <taxon>Bacteria</taxon>
        <taxon>Pseudomonadati</taxon>
        <taxon>Bacteroidota</taxon>
        <taxon>Chitinophagia</taxon>
        <taxon>Chitinophagales</taxon>
        <taxon>Chitinophagaceae</taxon>
        <taxon>Niabella</taxon>
    </lineage>
</organism>
<dbReference type="RefSeq" id="WP_114789713.1">
    <property type="nucleotide sequence ID" value="NZ_CP139960.1"/>
</dbReference>
<gene>
    <name evidence="4" type="primary">metX</name>
    <name evidence="2" type="synonym">metXA</name>
    <name evidence="4" type="ORF">U0035_06870</name>
</gene>
<keyword evidence="2 4" id="KW-0012">Acyltransferase</keyword>
<dbReference type="NCBIfam" id="TIGR01392">
    <property type="entry name" value="homoserO_Ac_trn"/>
    <property type="match status" value="1"/>
</dbReference>
<feature type="active site" evidence="2">
    <location>
        <position position="289"/>
    </location>
</feature>
<proteinExistence type="inferred from homology"/>
<dbReference type="GO" id="GO:0004414">
    <property type="term" value="F:homoserine O-acetyltransferase activity"/>
    <property type="evidence" value="ECO:0007669"/>
    <property type="project" value="UniProtKB-EC"/>
</dbReference>
<dbReference type="HAMAP" id="MF_00296">
    <property type="entry name" value="MetX_acyltransf"/>
    <property type="match status" value="1"/>
</dbReference>
<dbReference type="EC" id="2.3.1.31" evidence="2"/>
<dbReference type="PIRSF" id="PIRSF000443">
    <property type="entry name" value="Homoser_Ac_trans"/>
    <property type="match status" value="1"/>
</dbReference>
<feature type="domain" description="AB hydrolase-1" evidence="3">
    <location>
        <begin position="41"/>
        <end position="324"/>
    </location>
</feature>
<dbReference type="InterPro" id="IPR000073">
    <property type="entry name" value="AB_hydrolase_1"/>
</dbReference>
<accession>A0ABZ0WC63</accession>
<keyword evidence="2" id="KW-0486">Methionine biosynthesis</keyword>
<keyword evidence="2" id="KW-0963">Cytoplasm</keyword>
<feature type="binding site" evidence="2">
    <location>
        <position position="319"/>
    </location>
    <ligand>
        <name>substrate</name>
    </ligand>
</feature>
<keyword evidence="5" id="KW-1185">Reference proteome</keyword>
<comment type="caution">
    <text evidence="2">Lacks conserved residue(s) required for the propagation of feature annotation.</text>
</comment>
<protein>
    <recommendedName>
        <fullName evidence="2">Homoserine O-acetyltransferase</fullName>
        <shortName evidence="2">HAT</shortName>
        <ecNumber evidence="2">2.3.1.31</ecNumber>
    </recommendedName>
    <alternativeName>
        <fullName evidence="2">Homoserine transacetylase</fullName>
        <shortName evidence="2">HTA</shortName>
    </alternativeName>
</protein>
<reference evidence="4 5" key="1">
    <citation type="submission" date="2023-12" db="EMBL/GenBank/DDBJ databases">
        <title>Genome sequencing and assembly of bacterial species from a model synthetic community.</title>
        <authorList>
            <person name="Hogle S.L."/>
        </authorList>
    </citation>
    <scope>NUCLEOTIDE SEQUENCE [LARGE SCALE GENOMIC DNA]</scope>
    <source>
        <strain evidence="4 5">HAMBI_3031</strain>
    </source>
</reference>
<comment type="subunit">
    <text evidence="2">Homodimer.</text>
</comment>
<name>A0ABZ0WC63_9BACT</name>
<dbReference type="Proteomes" id="UP001325680">
    <property type="component" value="Chromosome"/>
</dbReference>
<dbReference type="Gene3D" id="3.40.50.1820">
    <property type="entry name" value="alpha/beta hydrolase"/>
    <property type="match status" value="1"/>
</dbReference>
<evidence type="ECO:0000313" key="5">
    <source>
        <dbReference type="Proteomes" id="UP001325680"/>
    </source>
</evidence>
<dbReference type="InterPro" id="IPR029058">
    <property type="entry name" value="AB_hydrolase_fold"/>
</dbReference>